<comment type="caution">
    <text evidence="7">The sequence shown here is derived from an EMBL/GenBank/DDBJ whole genome shotgun (WGS) entry which is preliminary data.</text>
</comment>
<evidence type="ECO:0000256" key="3">
    <source>
        <dbReference type="ARBA" id="ARBA00023295"/>
    </source>
</evidence>
<dbReference type="PANTHER" id="PTHR10353:SF122">
    <property type="entry name" value="6-PHOSPHO-BETA-GLUCOSIDASE ASCB-RELATED"/>
    <property type="match status" value="1"/>
</dbReference>
<dbReference type="FunFam" id="3.20.20.80:FF:000004">
    <property type="entry name" value="Beta-glucosidase 6-phospho-beta-glucosidase"/>
    <property type="match status" value="1"/>
</dbReference>
<dbReference type="InterPro" id="IPR001360">
    <property type="entry name" value="Glyco_hydro_1"/>
</dbReference>
<dbReference type="GO" id="GO:0008422">
    <property type="term" value="F:beta-glucosidase activity"/>
    <property type="evidence" value="ECO:0007669"/>
    <property type="project" value="TreeGrafter"/>
</dbReference>
<dbReference type="HOGENOM" id="CLU_001859_0_2_9"/>
<reference evidence="7 8" key="1">
    <citation type="submission" date="2010-12" db="EMBL/GenBank/DDBJ databases">
        <title>The Genome Sequence of Coprobacillus sp. strain 29_1.</title>
        <authorList>
            <consortium name="The Broad Institute Genome Sequencing Platform"/>
            <person name="Earl A."/>
            <person name="Ward D."/>
            <person name="Feldgarden M."/>
            <person name="Gevers D."/>
            <person name="Daigneault M."/>
            <person name="Sibley C.D."/>
            <person name="White A."/>
            <person name="Strauss J."/>
            <person name="Allen-Vercoe E."/>
            <person name="Young S.K."/>
            <person name="Zeng Q."/>
            <person name="Gargeya S."/>
            <person name="Fitzgerald M."/>
            <person name="Haas B."/>
            <person name="Abouelleil A."/>
            <person name="Alvarado L."/>
            <person name="Arachchi H.M."/>
            <person name="Berlin A."/>
            <person name="Brown A."/>
            <person name="Chapman S.B."/>
            <person name="Chen Z."/>
            <person name="Dunbar C."/>
            <person name="Freedman E."/>
            <person name="Gearin G."/>
            <person name="Gellesch M."/>
            <person name="Goldberg J."/>
            <person name="Griggs A."/>
            <person name="Gujja S."/>
            <person name="Heilman E."/>
            <person name="Heiman D."/>
            <person name="Howarth C."/>
            <person name="Larson L."/>
            <person name="Lui A."/>
            <person name="MacDonald P.J.P."/>
            <person name="Mehta T."/>
            <person name="Montmayeur A."/>
            <person name="Murphy C."/>
            <person name="Neiman D."/>
            <person name="Pearson M."/>
            <person name="Priest M."/>
            <person name="Roberts A."/>
            <person name="Saif S."/>
            <person name="Shea T."/>
            <person name="Shenoy N."/>
            <person name="Sisk P."/>
            <person name="Stolte C."/>
            <person name="Sykes S."/>
            <person name="White J."/>
            <person name="Yandava C."/>
            <person name="Nusbaum C."/>
            <person name="Birren B."/>
        </authorList>
    </citation>
    <scope>NUCLEOTIDE SEQUENCE [LARGE SCALE GENOMIC DNA]</scope>
    <source>
        <strain evidence="7 8">29_1</strain>
    </source>
</reference>
<evidence type="ECO:0000256" key="6">
    <source>
        <dbReference type="RuleBase" id="RU004468"/>
    </source>
</evidence>
<dbReference type="STRING" id="100884.GCA_000269565_01905"/>
<keyword evidence="3 6" id="KW-0326">Glycosidase</keyword>
<proteinExistence type="inferred from homology"/>
<sequence length="476" mass="55670">MFNGGAIMKKFMWGGSISAHQSEGGYQEGGKGPAIMDYVSFGSHQQMRQVYDEIKEDVIYPNHTGIDFYHRYKEDIALFAEMGFQALRISIDWSRIYPQGDDEYPNQEGLDFYHCVIDELLKYHIEPIVTLYHFEMPLNIVKKYQSWYNRKTVDLYVRFCQTVITSLNNKVHYWITFNETNHLDLKGKYSNLFTYILTGLKPSEFDNIHEFEARLSYHMSLASTKVVELAHQINPQNKVGCVFGITPFYPKTCHPLDVMRAFQDMNQDLYQLDAMTMGYFPQYKLAEFQEKGVFIEISSEDKLAFAKGKIDFIGINYYCTEVSSHIEIDEEKALFGGYSNPYLEKTAWDLTIDPVGLRYLLNYLDRKYHLPILITENGIGLEDEIIDGKIHDQVRVDYLQKHIDQIQKAIEKDYVDCIGYLMWGPIDLVSATSGEMKKRYGFIYVDKNDDGTGSYQRIKKDSFYWFKEFLKSKEYE</sequence>
<dbReference type="AlphaFoldDB" id="E7GAL9"/>
<dbReference type="PRINTS" id="PR00131">
    <property type="entry name" value="GLHYDRLASE1"/>
</dbReference>
<evidence type="ECO:0000256" key="2">
    <source>
        <dbReference type="ARBA" id="ARBA00022801"/>
    </source>
</evidence>
<dbReference type="InterPro" id="IPR017853">
    <property type="entry name" value="GH"/>
</dbReference>
<dbReference type="InterPro" id="IPR033132">
    <property type="entry name" value="GH_1_N_CS"/>
</dbReference>
<evidence type="ECO:0000313" key="7">
    <source>
        <dbReference type="EMBL" id="EFW04920.1"/>
    </source>
</evidence>
<evidence type="ECO:0000256" key="4">
    <source>
        <dbReference type="PROSITE-ProRule" id="PRU10055"/>
    </source>
</evidence>
<dbReference type="GO" id="GO:0016052">
    <property type="term" value="P:carbohydrate catabolic process"/>
    <property type="evidence" value="ECO:0007669"/>
    <property type="project" value="TreeGrafter"/>
</dbReference>
<evidence type="ECO:0000256" key="5">
    <source>
        <dbReference type="RuleBase" id="RU003690"/>
    </source>
</evidence>
<dbReference type="PANTHER" id="PTHR10353">
    <property type="entry name" value="GLYCOSYL HYDROLASE"/>
    <property type="match status" value="1"/>
</dbReference>
<keyword evidence="2 6" id="KW-0378">Hydrolase</keyword>
<dbReference type="PROSITE" id="PS00572">
    <property type="entry name" value="GLYCOSYL_HYDROL_F1_1"/>
    <property type="match status" value="1"/>
</dbReference>
<organism evidence="7 8">
    <name type="scientific">Coprobacillus cateniformis</name>
    <dbReference type="NCBI Taxonomy" id="100884"/>
    <lineage>
        <taxon>Bacteria</taxon>
        <taxon>Bacillati</taxon>
        <taxon>Bacillota</taxon>
        <taxon>Erysipelotrichia</taxon>
        <taxon>Erysipelotrichales</taxon>
        <taxon>Coprobacillaceae</taxon>
        <taxon>Coprobacillus</taxon>
    </lineage>
</organism>
<dbReference type="Proteomes" id="UP000003157">
    <property type="component" value="Unassembled WGS sequence"/>
</dbReference>
<dbReference type="Gene3D" id="3.20.20.80">
    <property type="entry name" value="Glycosidases"/>
    <property type="match status" value="1"/>
</dbReference>
<protein>
    <submittedName>
        <fullName evidence="7">Phospho-beta-glucosidase</fullName>
    </submittedName>
</protein>
<keyword evidence="8" id="KW-1185">Reference proteome</keyword>
<dbReference type="EMBL" id="ADKX01000032">
    <property type="protein sequence ID" value="EFW04920.1"/>
    <property type="molecule type" value="Genomic_DNA"/>
</dbReference>
<dbReference type="eggNOG" id="COG2723">
    <property type="taxonomic scope" value="Bacteria"/>
</dbReference>
<dbReference type="GO" id="GO:0005829">
    <property type="term" value="C:cytosol"/>
    <property type="evidence" value="ECO:0007669"/>
    <property type="project" value="TreeGrafter"/>
</dbReference>
<evidence type="ECO:0000256" key="1">
    <source>
        <dbReference type="ARBA" id="ARBA00010838"/>
    </source>
</evidence>
<accession>E7GAL9</accession>
<comment type="similarity">
    <text evidence="1 5">Belongs to the glycosyl hydrolase 1 family.</text>
</comment>
<gene>
    <name evidence="7" type="ORF">HMPREF9488_01809</name>
</gene>
<evidence type="ECO:0000313" key="8">
    <source>
        <dbReference type="Proteomes" id="UP000003157"/>
    </source>
</evidence>
<dbReference type="PROSITE" id="PS00653">
    <property type="entry name" value="GLYCOSYL_HYDROL_F1_2"/>
    <property type="match status" value="1"/>
</dbReference>
<dbReference type="Pfam" id="PF00232">
    <property type="entry name" value="Glyco_hydro_1"/>
    <property type="match status" value="1"/>
</dbReference>
<name>E7GAL9_9FIRM</name>
<feature type="active site" description="Nucleophile" evidence="4">
    <location>
        <position position="376"/>
    </location>
</feature>
<dbReference type="InterPro" id="IPR018120">
    <property type="entry name" value="Glyco_hydro_1_AS"/>
</dbReference>
<dbReference type="SUPFAM" id="SSF51445">
    <property type="entry name" value="(Trans)glycosidases"/>
    <property type="match status" value="1"/>
</dbReference>